<reference evidence="1 2" key="1">
    <citation type="journal article" date="2012" name="J. Bacteriol.">
        <title>Complete genome sequences of Methylophaga sp. strain JAM1 and Methylophaga sp. strain JAM7.</title>
        <authorList>
            <person name="Villeneuve C."/>
            <person name="Martineau C."/>
            <person name="Mauffrey F."/>
            <person name="Villemur R."/>
        </authorList>
    </citation>
    <scope>NUCLEOTIDE SEQUENCE [LARGE SCALE GENOMIC DNA]</scope>
    <source>
        <strain evidence="1 2">JAM7</strain>
    </source>
</reference>
<name>I1YFC8_METFJ</name>
<gene>
    <name evidence="1" type="ordered locus">Q7C_446</name>
</gene>
<dbReference type="AlphaFoldDB" id="I1YFC8"/>
<accession>I1YFC8</accession>
<organism evidence="1 2">
    <name type="scientific">Methylophaga frappieri (strain ATCC BAA-2434 / DSM 25690 / JAM7)</name>
    <dbReference type="NCBI Taxonomy" id="754477"/>
    <lineage>
        <taxon>Bacteria</taxon>
        <taxon>Pseudomonadati</taxon>
        <taxon>Pseudomonadota</taxon>
        <taxon>Gammaproteobacteria</taxon>
        <taxon>Thiotrichales</taxon>
        <taxon>Piscirickettsiaceae</taxon>
        <taxon>Methylophaga</taxon>
    </lineage>
</organism>
<dbReference type="Proteomes" id="UP000009145">
    <property type="component" value="Chromosome"/>
</dbReference>
<dbReference type="HOGENOM" id="CLU_3253917_0_0_6"/>
<evidence type="ECO:0008006" key="3">
    <source>
        <dbReference type="Google" id="ProtNLM"/>
    </source>
</evidence>
<dbReference type="PATRIC" id="fig|754477.3.peg.441"/>
<dbReference type="EMBL" id="CP003380">
    <property type="protein sequence ID" value="AFJ01621.1"/>
    <property type="molecule type" value="Genomic_DNA"/>
</dbReference>
<evidence type="ECO:0000313" key="2">
    <source>
        <dbReference type="Proteomes" id="UP000009145"/>
    </source>
</evidence>
<sequence length="42" mass="4371">MKQAVAHAEFRVVPLAGHAAGEPALVDALIQATNEMADRLAS</sequence>
<proteinExistence type="predicted"/>
<dbReference type="STRING" id="754477.Q7C_446"/>
<dbReference type="KEGG" id="mec:Q7C_446"/>
<evidence type="ECO:0000313" key="1">
    <source>
        <dbReference type="EMBL" id="AFJ01621.1"/>
    </source>
</evidence>
<protein>
    <recommendedName>
        <fullName evidence="3">Prolyl aminopeptidase</fullName>
    </recommendedName>
</protein>
<keyword evidence="2" id="KW-1185">Reference proteome</keyword>